<proteinExistence type="predicted"/>
<dbReference type="EMBL" id="JACSPT010000001">
    <property type="protein sequence ID" value="MBD8007780.1"/>
    <property type="molecule type" value="Genomic_DNA"/>
</dbReference>
<dbReference type="InterPro" id="IPR007420">
    <property type="entry name" value="DUF465"/>
</dbReference>
<accession>A0ABR8VSN7</accession>
<protein>
    <submittedName>
        <fullName evidence="1">DUF465 domain-containing protein</fullName>
    </submittedName>
</protein>
<comment type="caution">
    <text evidence="1">The sequence shown here is derived from an EMBL/GenBank/DDBJ whole genome shotgun (WGS) entry which is preliminary data.</text>
</comment>
<gene>
    <name evidence="1" type="ORF">H9629_00215</name>
</gene>
<organism evidence="1 2">
    <name type="scientific">Acinetobacter pecorum</name>
    <dbReference type="NCBI Taxonomy" id="2762215"/>
    <lineage>
        <taxon>Bacteria</taxon>
        <taxon>Pseudomonadati</taxon>
        <taxon>Pseudomonadota</taxon>
        <taxon>Gammaproteobacteria</taxon>
        <taxon>Moraxellales</taxon>
        <taxon>Moraxellaceae</taxon>
        <taxon>Acinetobacter</taxon>
    </lineage>
</organism>
<evidence type="ECO:0000313" key="1">
    <source>
        <dbReference type="EMBL" id="MBD8007780.1"/>
    </source>
</evidence>
<dbReference type="Pfam" id="PF04325">
    <property type="entry name" value="DUF465"/>
    <property type="match status" value="1"/>
</dbReference>
<name>A0ABR8VSN7_9GAMM</name>
<dbReference type="InterPro" id="IPR038444">
    <property type="entry name" value="DUF465_sf"/>
</dbReference>
<evidence type="ECO:0000313" key="2">
    <source>
        <dbReference type="Proteomes" id="UP000621930"/>
    </source>
</evidence>
<dbReference type="Gene3D" id="6.10.280.50">
    <property type="match status" value="1"/>
</dbReference>
<sequence length="88" mass="10493">MKTKDCNKKIKYMFPEYRDLIVQLREEDPHFAKLFEEHSELDKQITQLELDPVNQINSDIELIKRKKLKIKDEIYKILTQTAEAGNLS</sequence>
<reference evidence="1 2" key="1">
    <citation type="submission" date="2020-08" db="EMBL/GenBank/DDBJ databases">
        <title>A Genomic Blueprint of the Chicken Gut Microbiome.</title>
        <authorList>
            <person name="Gilroy R."/>
            <person name="Ravi A."/>
            <person name="Getino M."/>
            <person name="Pursley I."/>
            <person name="Horton D.L."/>
            <person name="Alikhan N.-F."/>
            <person name="Baker D."/>
            <person name="Gharbi K."/>
            <person name="Hall N."/>
            <person name="Watson M."/>
            <person name="Adriaenssens E.M."/>
            <person name="Foster-Nyarko E."/>
            <person name="Jarju S."/>
            <person name="Secka A."/>
            <person name="Antonio M."/>
            <person name="Oren A."/>
            <person name="Chaudhuri R."/>
            <person name="La Ragione R.M."/>
            <person name="Hildebrand F."/>
            <person name="Pallen M.J."/>
        </authorList>
    </citation>
    <scope>NUCLEOTIDE SEQUENCE [LARGE SCALE GENOMIC DNA]</scope>
    <source>
        <strain evidence="1 2">Sa1BUA6</strain>
    </source>
</reference>
<dbReference type="Proteomes" id="UP000621930">
    <property type="component" value="Unassembled WGS sequence"/>
</dbReference>
<keyword evidence="2" id="KW-1185">Reference proteome</keyword>
<dbReference type="RefSeq" id="WP_064094940.1">
    <property type="nucleotide sequence ID" value="NZ_JACSPT010000001.1"/>
</dbReference>